<dbReference type="GO" id="GO:0009435">
    <property type="term" value="P:NAD+ biosynthetic process"/>
    <property type="evidence" value="ECO:0007669"/>
    <property type="project" value="UniProtKB-UniRule"/>
</dbReference>
<dbReference type="UniPathway" id="UPA00253">
    <property type="reaction ID" value="UER00332"/>
</dbReference>
<evidence type="ECO:0000256" key="1">
    <source>
        <dbReference type="ARBA" id="ARBA00002324"/>
    </source>
</evidence>
<dbReference type="CDD" id="cd02165">
    <property type="entry name" value="NMNAT"/>
    <property type="match status" value="1"/>
</dbReference>
<evidence type="ECO:0000256" key="7">
    <source>
        <dbReference type="ARBA" id="ARBA00022741"/>
    </source>
</evidence>
<dbReference type="EMBL" id="FOZM01000003">
    <property type="protein sequence ID" value="SFS21762.1"/>
    <property type="molecule type" value="Genomic_DNA"/>
</dbReference>
<dbReference type="NCBIfam" id="NF000845">
    <property type="entry name" value="PRK00071.2-4"/>
    <property type="match status" value="1"/>
</dbReference>
<comment type="similarity">
    <text evidence="3 11">Belongs to the NadD family.</text>
</comment>
<dbReference type="AlphaFoldDB" id="A0A1I6N1C0"/>
<feature type="domain" description="Cytidyltransferase-like" evidence="12">
    <location>
        <begin position="15"/>
        <end position="194"/>
    </location>
</feature>
<evidence type="ECO:0000256" key="10">
    <source>
        <dbReference type="ARBA" id="ARBA00048721"/>
    </source>
</evidence>
<dbReference type="Pfam" id="PF01467">
    <property type="entry name" value="CTP_transf_like"/>
    <property type="match status" value="1"/>
</dbReference>
<dbReference type="EC" id="2.7.7.18" evidence="11"/>
<keyword evidence="4 11" id="KW-0662">Pyridine nucleotide biosynthesis</keyword>
<sequence length="197" mass="22125">MSKMPHARAGQVVGLLGGSFDPPHSGHVHISKAALKRFGLDRLWWLVTPGNPLKARGPAPLAERMRAAKAMMQHPRVTVTDIEAHLGTRYTAQTIAALRQRYPAVRFVWVMGADNLSQFHRWQDWRWIMETVPVGVIARPGDRISARLSKAARIYRDDRITGRASHILGHLEAPAWSFINVPMTDQSSTAIRARGEW</sequence>
<dbReference type="GO" id="GO:0005524">
    <property type="term" value="F:ATP binding"/>
    <property type="evidence" value="ECO:0007669"/>
    <property type="project" value="UniProtKB-KW"/>
</dbReference>
<organism evidence="13 14">
    <name type="scientific">Yoonia litorea</name>
    <dbReference type="NCBI Taxonomy" id="1123755"/>
    <lineage>
        <taxon>Bacteria</taxon>
        <taxon>Pseudomonadati</taxon>
        <taxon>Pseudomonadota</taxon>
        <taxon>Alphaproteobacteria</taxon>
        <taxon>Rhodobacterales</taxon>
        <taxon>Paracoccaceae</taxon>
        <taxon>Yoonia</taxon>
    </lineage>
</organism>
<dbReference type="InterPro" id="IPR004821">
    <property type="entry name" value="Cyt_trans-like"/>
</dbReference>
<dbReference type="HAMAP" id="MF_00244">
    <property type="entry name" value="NaMN_adenylyltr"/>
    <property type="match status" value="1"/>
</dbReference>
<keyword evidence="6 11" id="KW-0548">Nucleotidyltransferase</keyword>
<comment type="pathway">
    <text evidence="2 11">Cofactor biosynthesis; NAD(+) biosynthesis; deamido-NAD(+) from nicotinate D-ribonucleotide: step 1/1.</text>
</comment>
<evidence type="ECO:0000256" key="3">
    <source>
        <dbReference type="ARBA" id="ARBA00009014"/>
    </source>
</evidence>
<dbReference type="Gene3D" id="3.40.50.620">
    <property type="entry name" value="HUPs"/>
    <property type="match status" value="1"/>
</dbReference>
<evidence type="ECO:0000256" key="2">
    <source>
        <dbReference type="ARBA" id="ARBA00005019"/>
    </source>
</evidence>
<accession>A0A1I6N1C0</accession>
<reference evidence="13 14" key="1">
    <citation type="submission" date="2016-10" db="EMBL/GenBank/DDBJ databases">
        <authorList>
            <person name="de Groot N.N."/>
        </authorList>
    </citation>
    <scope>NUCLEOTIDE SEQUENCE [LARGE SCALE GENOMIC DNA]</scope>
    <source>
        <strain evidence="13 14">DSM 29433</strain>
    </source>
</reference>
<dbReference type="InterPro" id="IPR014729">
    <property type="entry name" value="Rossmann-like_a/b/a_fold"/>
</dbReference>
<dbReference type="Proteomes" id="UP000198926">
    <property type="component" value="Unassembled WGS sequence"/>
</dbReference>
<keyword evidence="5 11" id="KW-0808">Transferase</keyword>
<keyword evidence="8 11" id="KW-0067">ATP-binding</keyword>
<comment type="catalytic activity">
    <reaction evidence="10 11">
        <text>nicotinate beta-D-ribonucleotide + ATP + H(+) = deamido-NAD(+) + diphosphate</text>
        <dbReference type="Rhea" id="RHEA:22860"/>
        <dbReference type="ChEBI" id="CHEBI:15378"/>
        <dbReference type="ChEBI" id="CHEBI:30616"/>
        <dbReference type="ChEBI" id="CHEBI:33019"/>
        <dbReference type="ChEBI" id="CHEBI:57502"/>
        <dbReference type="ChEBI" id="CHEBI:58437"/>
        <dbReference type="EC" id="2.7.7.18"/>
    </reaction>
</comment>
<evidence type="ECO:0000259" key="12">
    <source>
        <dbReference type="Pfam" id="PF01467"/>
    </source>
</evidence>
<dbReference type="NCBIfam" id="NF000843">
    <property type="entry name" value="PRK00071.2-2"/>
    <property type="match status" value="1"/>
</dbReference>
<evidence type="ECO:0000256" key="5">
    <source>
        <dbReference type="ARBA" id="ARBA00022679"/>
    </source>
</evidence>
<evidence type="ECO:0000313" key="13">
    <source>
        <dbReference type="EMBL" id="SFS21762.1"/>
    </source>
</evidence>
<protein>
    <recommendedName>
        <fullName evidence="11">Probable nicotinate-nucleotide adenylyltransferase</fullName>
        <ecNumber evidence="11">2.7.7.18</ecNumber>
    </recommendedName>
    <alternativeName>
        <fullName evidence="11">Deamido-NAD(+) diphosphorylase</fullName>
    </alternativeName>
    <alternativeName>
        <fullName evidence="11">Deamido-NAD(+) pyrophosphorylase</fullName>
    </alternativeName>
    <alternativeName>
        <fullName evidence="11">Nicotinate mononucleotide adenylyltransferase</fullName>
        <shortName evidence="11">NaMN adenylyltransferase</shortName>
    </alternativeName>
</protein>
<keyword evidence="9 11" id="KW-0520">NAD</keyword>
<dbReference type="STRING" id="1123755.SAMN05444714_2941"/>
<dbReference type="PANTHER" id="PTHR39321">
    <property type="entry name" value="NICOTINATE-NUCLEOTIDE ADENYLYLTRANSFERASE-RELATED"/>
    <property type="match status" value="1"/>
</dbReference>
<evidence type="ECO:0000256" key="4">
    <source>
        <dbReference type="ARBA" id="ARBA00022642"/>
    </source>
</evidence>
<dbReference type="NCBIfam" id="TIGR00482">
    <property type="entry name" value="nicotinate (nicotinamide) nucleotide adenylyltransferase"/>
    <property type="match status" value="1"/>
</dbReference>
<keyword evidence="7 11" id="KW-0547">Nucleotide-binding</keyword>
<name>A0A1I6N1C0_9RHOB</name>
<dbReference type="InterPro" id="IPR005248">
    <property type="entry name" value="NadD/NMNAT"/>
</dbReference>
<comment type="function">
    <text evidence="1 11">Catalyzes the reversible adenylation of nicotinate mononucleotide (NaMN) to nicotinic acid adenine dinucleotide (NaAD).</text>
</comment>
<dbReference type="GO" id="GO:0004515">
    <property type="term" value="F:nicotinate-nucleotide adenylyltransferase activity"/>
    <property type="evidence" value="ECO:0007669"/>
    <property type="project" value="UniProtKB-UniRule"/>
</dbReference>
<evidence type="ECO:0000256" key="6">
    <source>
        <dbReference type="ARBA" id="ARBA00022695"/>
    </source>
</evidence>
<evidence type="ECO:0000256" key="11">
    <source>
        <dbReference type="HAMAP-Rule" id="MF_00244"/>
    </source>
</evidence>
<gene>
    <name evidence="11" type="primary">nadD</name>
    <name evidence="13" type="ORF">SAMN05444714_2941</name>
</gene>
<evidence type="ECO:0000256" key="9">
    <source>
        <dbReference type="ARBA" id="ARBA00023027"/>
    </source>
</evidence>
<evidence type="ECO:0000313" key="14">
    <source>
        <dbReference type="Proteomes" id="UP000198926"/>
    </source>
</evidence>
<keyword evidence="14" id="KW-1185">Reference proteome</keyword>
<dbReference type="SUPFAM" id="SSF52374">
    <property type="entry name" value="Nucleotidylyl transferase"/>
    <property type="match status" value="1"/>
</dbReference>
<proteinExistence type="inferred from homology"/>
<evidence type="ECO:0000256" key="8">
    <source>
        <dbReference type="ARBA" id="ARBA00022840"/>
    </source>
</evidence>
<dbReference type="PANTHER" id="PTHR39321:SF3">
    <property type="entry name" value="PHOSPHOPANTETHEINE ADENYLYLTRANSFERASE"/>
    <property type="match status" value="1"/>
</dbReference>